<organism evidence="2 3">
    <name type="scientific">Chenopodium quinoa</name>
    <name type="common">Quinoa</name>
    <dbReference type="NCBI Taxonomy" id="63459"/>
    <lineage>
        <taxon>Eukaryota</taxon>
        <taxon>Viridiplantae</taxon>
        <taxon>Streptophyta</taxon>
        <taxon>Embryophyta</taxon>
        <taxon>Tracheophyta</taxon>
        <taxon>Spermatophyta</taxon>
        <taxon>Magnoliopsida</taxon>
        <taxon>eudicotyledons</taxon>
        <taxon>Gunneridae</taxon>
        <taxon>Pentapetalae</taxon>
        <taxon>Caryophyllales</taxon>
        <taxon>Chenopodiaceae</taxon>
        <taxon>Chenopodioideae</taxon>
        <taxon>Atripliceae</taxon>
        <taxon>Chenopodium</taxon>
    </lineage>
</organism>
<dbReference type="PANTHER" id="PTHR33248">
    <property type="entry name" value="ZINC ION-BINDING PROTEIN"/>
    <property type="match status" value="1"/>
</dbReference>
<keyword evidence="1" id="KW-1133">Transmembrane helix</keyword>
<evidence type="ECO:0000256" key="1">
    <source>
        <dbReference type="SAM" id="Phobius"/>
    </source>
</evidence>
<protein>
    <submittedName>
        <fullName evidence="2">Uncharacterized protein</fullName>
    </submittedName>
</protein>
<dbReference type="Gramene" id="AUR62041031-RA">
    <property type="protein sequence ID" value="AUR62041031-RA:cds"/>
    <property type="gene ID" value="AUR62041031"/>
</dbReference>
<accession>A0A803N608</accession>
<proteinExistence type="predicted"/>
<keyword evidence="1" id="KW-0472">Membrane</keyword>
<keyword evidence="1" id="KW-0812">Transmembrane</keyword>
<reference evidence="2" key="2">
    <citation type="submission" date="2021-03" db="UniProtKB">
        <authorList>
            <consortium name="EnsemblPlants"/>
        </authorList>
    </citation>
    <scope>IDENTIFICATION</scope>
</reference>
<dbReference type="AlphaFoldDB" id="A0A803N608"/>
<name>A0A803N608_CHEQI</name>
<evidence type="ECO:0000313" key="2">
    <source>
        <dbReference type="EnsemblPlants" id="AUR62041031-RA:cds"/>
    </source>
</evidence>
<feature type="transmembrane region" description="Helical" evidence="1">
    <location>
        <begin position="103"/>
        <end position="122"/>
    </location>
</feature>
<dbReference type="Proteomes" id="UP000596660">
    <property type="component" value="Unplaced"/>
</dbReference>
<sequence length="126" mass="14850">MNPPSKSWTHENPGCRFEACKFYNPDTNHRGCKFFRWVDEEMTNWQRDALNLILSDKQLLKGEVIVLQTRLCCVENEKKRLKEEVDKLKLKLKKRRIEHGDNFGMTMVVCVVMSMLLSLFMVKLVA</sequence>
<keyword evidence="3" id="KW-1185">Reference proteome</keyword>
<reference evidence="2" key="1">
    <citation type="journal article" date="2017" name="Nature">
        <title>The genome of Chenopodium quinoa.</title>
        <authorList>
            <person name="Jarvis D.E."/>
            <person name="Ho Y.S."/>
            <person name="Lightfoot D.J."/>
            <person name="Schmoeckel S.M."/>
            <person name="Li B."/>
            <person name="Borm T.J.A."/>
            <person name="Ohyanagi H."/>
            <person name="Mineta K."/>
            <person name="Michell C.T."/>
            <person name="Saber N."/>
            <person name="Kharbatia N.M."/>
            <person name="Rupper R.R."/>
            <person name="Sharp A.R."/>
            <person name="Dally N."/>
            <person name="Boughton B.A."/>
            <person name="Woo Y.H."/>
            <person name="Gao G."/>
            <person name="Schijlen E.G.W.M."/>
            <person name="Guo X."/>
            <person name="Momin A.A."/>
            <person name="Negrao S."/>
            <person name="Al-Babili S."/>
            <person name="Gehring C."/>
            <person name="Roessner U."/>
            <person name="Jung C."/>
            <person name="Murphy K."/>
            <person name="Arold S.T."/>
            <person name="Gojobori T."/>
            <person name="van der Linden C.G."/>
            <person name="van Loo E.N."/>
            <person name="Jellen E.N."/>
            <person name="Maughan P.J."/>
            <person name="Tester M."/>
        </authorList>
    </citation>
    <scope>NUCLEOTIDE SEQUENCE [LARGE SCALE GENOMIC DNA]</scope>
    <source>
        <strain evidence="2">cv. PI 614886</strain>
    </source>
</reference>
<evidence type="ECO:0000313" key="3">
    <source>
        <dbReference type="Proteomes" id="UP000596660"/>
    </source>
</evidence>
<dbReference type="EnsemblPlants" id="AUR62041031-RA">
    <property type="protein sequence ID" value="AUR62041031-RA:cds"/>
    <property type="gene ID" value="AUR62041031"/>
</dbReference>
<dbReference type="OMA" id="TRIQTIC"/>